<protein>
    <submittedName>
        <fullName evidence="1">Uncharacterized protein</fullName>
    </submittedName>
</protein>
<name>A0A841G9W1_9GAMM</name>
<gene>
    <name evidence="1" type="ORF">HNR75_001756</name>
</gene>
<evidence type="ECO:0000313" key="1">
    <source>
        <dbReference type="EMBL" id="MBB6055838.1"/>
    </source>
</evidence>
<dbReference type="RefSeq" id="WP_188026580.1">
    <property type="nucleotide sequence ID" value="NZ_JACHGR010000005.1"/>
</dbReference>
<proteinExistence type="predicted"/>
<evidence type="ECO:0000313" key="2">
    <source>
        <dbReference type="Proteomes" id="UP000585721"/>
    </source>
</evidence>
<dbReference type="Proteomes" id="UP000585721">
    <property type="component" value="Unassembled WGS sequence"/>
</dbReference>
<keyword evidence="2" id="KW-1185">Reference proteome</keyword>
<accession>A0A841G9W1</accession>
<sequence length="74" mass="8346">MINVEKLQKEHFIHHNLVLPHFHGYPIRVVTASCPWLEESFADNILNVAVTLPGEEGVAELKQMLKTIDVTPGE</sequence>
<organism evidence="1 2">
    <name type="scientific">Tolumonas osonensis</name>
    <dbReference type="NCBI Taxonomy" id="675874"/>
    <lineage>
        <taxon>Bacteria</taxon>
        <taxon>Pseudomonadati</taxon>
        <taxon>Pseudomonadota</taxon>
        <taxon>Gammaproteobacteria</taxon>
        <taxon>Aeromonadales</taxon>
        <taxon>Aeromonadaceae</taxon>
        <taxon>Tolumonas</taxon>
    </lineage>
</organism>
<reference evidence="1 2" key="1">
    <citation type="submission" date="2020-08" db="EMBL/GenBank/DDBJ databases">
        <title>Genomic Encyclopedia of Type Strains, Phase IV (KMG-IV): sequencing the most valuable type-strain genomes for metagenomic binning, comparative biology and taxonomic classification.</title>
        <authorList>
            <person name="Goeker M."/>
        </authorList>
    </citation>
    <scope>NUCLEOTIDE SEQUENCE [LARGE SCALE GENOMIC DNA]</scope>
    <source>
        <strain evidence="1 2">DSM 22975</strain>
    </source>
</reference>
<dbReference type="EMBL" id="JACHGR010000005">
    <property type="protein sequence ID" value="MBB6055838.1"/>
    <property type="molecule type" value="Genomic_DNA"/>
</dbReference>
<dbReference type="AlphaFoldDB" id="A0A841G9W1"/>
<comment type="caution">
    <text evidence="1">The sequence shown here is derived from an EMBL/GenBank/DDBJ whole genome shotgun (WGS) entry which is preliminary data.</text>
</comment>